<proteinExistence type="predicted"/>
<reference evidence="2 4" key="2">
    <citation type="submission" date="2018-07" db="EMBL/GenBank/DDBJ databases">
        <title>Mechanisms of high-level aminoglycoside resistance among Gram-negative pathogens in Brazil.</title>
        <authorList>
            <person name="Ballaben A.S."/>
            <person name="Darini A.L.C."/>
            <person name="Doi Y."/>
        </authorList>
    </citation>
    <scope>NUCLEOTIDE SEQUENCE [LARGE SCALE GENOMIC DNA]</scope>
    <source>
        <strain evidence="2 4">B2-305</strain>
    </source>
</reference>
<dbReference type="Proteomes" id="UP000253594">
    <property type="component" value="Unassembled WGS sequence"/>
</dbReference>
<dbReference type="EMBL" id="QORE01001585">
    <property type="protein sequence ID" value="RCI71136.1"/>
    <property type="molecule type" value="Genomic_DNA"/>
</dbReference>
<dbReference type="EMBL" id="NFFZ01000023">
    <property type="protein sequence ID" value="OTI56220.1"/>
    <property type="molecule type" value="Genomic_DNA"/>
</dbReference>
<protein>
    <submittedName>
        <fullName evidence="1">Cytochrome c subfamily</fullName>
    </submittedName>
</protein>
<evidence type="ECO:0000313" key="4">
    <source>
        <dbReference type="Proteomes" id="UP000253594"/>
    </source>
</evidence>
<reference evidence="1 3" key="1">
    <citation type="submission" date="2017-05" db="EMBL/GenBank/DDBJ databases">
        <authorList>
            <person name="Song R."/>
            <person name="Chenine A.L."/>
            <person name="Ruprecht R.M."/>
        </authorList>
    </citation>
    <scope>NUCLEOTIDE SEQUENCE [LARGE SCALE GENOMIC DNA]</scope>
    <source>
        <strain evidence="1 3">S567_C10_BS</strain>
    </source>
</reference>
<organism evidence="1 3">
    <name type="scientific">Pseudomonas aeruginosa</name>
    <dbReference type="NCBI Taxonomy" id="287"/>
    <lineage>
        <taxon>Bacteria</taxon>
        <taxon>Pseudomonadati</taxon>
        <taxon>Pseudomonadota</taxon>
        <taxon>Gammaproteobacteria</taxon>
        <taxon>Pseudomonadales</taxon>
        <taxon>Pseudomonadaceae</taxon>
        <taxon>Pseudomonas</taxon>
    </lineage>
</organism>
<sequence length="75" mass="7982">MGCSIAVESGRRLYSAKCDSCRASRSPQRPIPLAFPSVPAPVDSAGARSGADALPCGFLQLRLYQHHALSLLRCP</sequence>
<evidence type="ECO:0000313" key="3">
    <source>
        <dbReference type="Proteomes" id="UP000194857"/>
    </source>
</evidence>
<dbReference type="Proteomes" id="UP000194857">
    <property type="component" value="Unassembled WGS sequence"/>
</dbReference>
<evidence type="ECO:0000313" key="1">
    <source>
        <dbReference type="EMBL" id="OTI56220.1"/>
    </source>
</evidence>
<name>A0A1Y0GUZ2_PSEAI</name>
<gene>
    <name evidence="1" type="ORF">CAZ10_30515</name>
    <name evidence="2" type="ORF">DT376_30765</name>
</gene>
<comment type="caution">
    <text evidence="1">The sequence shown here is derived from an EMBL/GenBank/DDBJ whole genome shotgun (WGS) entry which is preliminary data.</text>
</comment>
<accession>A0A1Y0GUZ2</accession>
<evidence type="ECO:0000313" key="2">
    <source>
        <dbReference type="EMBL" id="RCI71136.1"/>
    </source>
</evidence>
<dbReference type="AlphaFoldDB" id="A0A1Y0GUZ2"/>